<dbReference type="GO" id="GO:0005737">
    <property type="term" value="C:cytoplasm"/>
    <property type="evidence" value="ECO:0007669"/>
    <property type="project" value="UniProtKB-SubCell"/>
</dbReference>
<dbReference type="GO" id="GO:0006281">
    <property type="term" value="P:DNA repair"/>
    <property type="evidence" value="ECO:0007669"/>
    <property type="project" value="UniProtKB-KW"/>
</dbReference>
<dbReference type="RefSeq" id="XP_032108381.1">
    <property type="nucleotide sequence ID" value="XM_032252490.1"/>
</dbReference>
<feature type="compositionally biased region" description="Basic and acidic residues" evidence="15">
    <location>
        <begin position="282"/>
        <end position="292"/>
    </location>
</feature>
<dbReference type="Gene3D" id="2.30.30.140">
    <property type="match status" value="1"/>
</dbReference>
<dbReference type="GO" id="GO:0007517">
    <property type="term" value="P:muscle organ development"/>
    <property type="evidence" value="ECO:0007669"/>
    <property type="project" value="UniProtKB-KW"/>
</dbReference>
<evidence type="ECO:0000256" key="7">
    <source>
        <dbReference type="ARBA" id="ARBA00022553"/>
    </source>
</evidence>
<dbReference type="InterPro" id="IPR036218">
    <property type="entry name" value="HIVI-bd_sf"/>
</dbReference>
<proteinExistence type="inferred from homology"/>
<feature type="compositionally biased region" description="Low complexity" evidence="15">
    <location>
        <begin position="272"/>
        <end position="281"/>
    </location>
</feature>
<dbReference type="GO" id="GO:0062072">
    <property type="term" value="F:histone H3K9me2/3 reader activity"/>
    <property type="evidence" value="ECO:0007669"/>
    <property type="project" value="TreeGrafter"/>
</dbReference>
<protein>
    <recommendedName>
        <fullName evidence="14">Hepatoma-derived growth factor-related protein 2</fullName>
    </recommendedName>
</protein>
<evidence type="ECO:0000313" key="18">
    <source>
        <dbReference type="RefSeq" id="XP_032108381.1"/>
    </source>
</evidence>
<dbReference type="Pfam" id="PF11467">
    <property type="entry name" value="LEDGF"/>
    <property type="match status" value="1"/>
</dbReference>
<keyword evidence="7" id="KW-0597">Phosphoprotein</keyword>
<evidence type="ECO:0000256" key="11">
    <source>
        <dbReference type="ARBA" id="ARBA00023172"/>
    </source>
</evidence>
<keyword evidence="11" id="KW-0233">DNA recombination</keyword>
<evidence type="ECO:0000256" key="12">
    <source>
        <dbReference type="ARBA" id="ARBA00023204"/>
    </source>
</evidence>
<feature type="compositionally biased region" description="Basic and acidic residues" evidence="15">
    <location>
        <begin position="634"/>
        <end position="643"/>
    </location>
</feature>
<evidence type="ECO:0000313" key="17">
    <source>
        <dbReference type="Proteomes" id="UP000504640"/>
    </source>
</evidence>
<keyword evidence="5" id="KW-1017">Isopeptide bond</keyword>
<feature type="compositionally biased region" description="Basic and acidic residues" evidence="15">
    <location>
        <begin position="138"/>
        <end position="150"/>
    </location>
</feature>
<feature type="domain" description="PWWP" evidence="16">
    <location>
        <begin position="7"/>
        <end position="64"/>
    </location>
</feature>
<evidence type="ECO:0000256" key="5">
    <source>
        <dbReference type="ARBA" id="ARBA00022499"/>
    </source>
</evidence>
<dbReference type="GO" id="GO:0006310">
    <property type="term" value="P:DNA recombination"/>
    <property type="evidence" value="ECO:0007669"/>
    <property type="project" value="UniProtKB-KW"/>
</dbReference>
<keyword evidence="8" id="KW-0227">DNA damage</keyword>
<feature type="region of interest" description="Disordered" evidence="15">
    <location>
        <begin position="270"/>
        <end position="521"/>
    </location>
</feature>
<evidence type="ECO:0000256" key="8">
    <source>
        <dbReference type="ARBA" id="ARBA00022763"/>
    </source>
</evidence>
<sequence length="719" mass="78587">MPHAFKPGDLVFAKMKGYPHWPARIDDIADGAVKPPPNKYPIFFFGTHETAFLGPKDLFPYDKCKDKYGKPNKRKGFNEGLWEIQNNPHASYSAPPPVSSSDSEAPEANPTGGSDADEDDEDRGVMAVTTVTATAASDRMESDSDSDKSSDNSGLKRKTLALKVGEDCGGLALRPLALMPAWQPALPPLPSTPLHAEEEEVEGPAAAGVRRAAWDPGFHVGGGGFWAGRGWELGREPRPAEPGGVRGAGALLAGCAPLLTAGLLMLRPVPASPQKAPSASDSDSKADSDGAKPEPVAVARSASSSSSSSSSSDSDVSVKKPPRGRKPAEKPPPKPRGRKPKPERPPSSSSSNSDSDEVDRISEWKRRDEARRRELEARRRREQEEELRRLREQEKEEKERRRERAERGEAERGSGGSSGDELRDDDEPVKKRGRKGRGRGPPSSSDSEPEAELEREAKKSAKKLQSPSTESARKPGQKEKRVRPEEKPRAKPVKVERTRKRSEGFSLDRKVEKKKEPSVEEKLQKLHSEIKFALKVDSPDVKRCLNALEELGTLQVTSQILQKNTDVVATLKKIRRYKANKDVMEKAAEVYTRLKSRVLGPKIEAVQKANKAGTEKEKAEEKLPGEELAGEEAPQEKAEDKPSTDLSAPVNGEASSQKGESVEDKEHEEGQDSEEGPRCGSSEDLHDSLREGPDLDRPGSDRPEHERARGDSAALDEES</sequence>
<keyword evidence="9" id="KW-0832">Ubl conjugation</keyword>
<comment type="similarity">
    <text evidence="3">Belongs to the HDGF family.</text>
</comment>
<feature type="compositionally biased region" description="Basic and acidic residues" evidence="15">
    <location>
        <begin position="613"/>
        <end position="625"/>
    </location>
</feature>
<evidence type="ECO:0000256" key="15">
    <source>
        <dbReference type="SAM" id="MobiDB-lite"/>
    </source>
</evidence>
<feature type="compositionally biased region" description="Low complexity" evidence="15">
    <location>
        <begin position="127"/>
        <end position="137"/>
    </location>
</feature>
<evidence type="ECO:0000256" key="10">
    <source>
        <dbReference type="ARBA" id="ARBA00023054"/>
    </source>
</evidence>
<keyword evidence="17" id="KW-1185">Reference proteome</keyword>
<dbReference type="GeneID" id="116532889"/>
<dbReference type="Gene3D" id="1.20.930.10">
    <property type="entry name" value="Conserved domain common to transcription factors TFIIS, elongin A, CRSP70"/>
    <property type="match status" value="1"/>
</dbReference>
<dbReference type="SUPFAM" id="SSF140576">
    <property type="entry name" value="HIV integrase-binding domain"/>
    <property type="match status" value="1"/>
</dbReference>
<organism evidence="17 18">
    <name type="scientific">Sapajus apella</name>
    <name type="common">Brown-capped capuchin</name>
    <name type="synonym">Cebus apella</name>
    <dbReference type="NCBI Taxonomy" id="9515"/>
    <lineage>
        <taxon>Eukaryota</taxon>
        <taxon>Metazoa</taxon>
        <taxon>Chordata</taxon>
        <taxon>Craniata</taxon>
        <taxon>Vertebrata</taxon>
        <taxon>Euteleostomi</taxon>
        <taxon>Mammalia</taxon>
        <taxon>Eutheria</taxon>
        <taxon>Euarchontoglires</taxon>
        <taxon>Primates</taxon>
        <taxon>Haplorrhini</taxon>
        <taxon>Platyrrhini</taxon>
        <taxon>Cebidae</taxon>
        <taxon>Cebinae</taxon>
        <taxon>Sapajus</taxon>
    </lineage>
</organism>
<dbReference type="AlphaFoldDB" id="A0A6J3FS07"/>
<dbReference type="GO" id="GO:0061628">
    <property type="term" value="F:histone H3K27me3 reader activity"/>
    <property type="evidence" value="ECO:0007669"/>
    <property type="project" value="TreeGrafter"/>
</dbReference>
<name>A0A6J3FS07_SAPAP</name>
<feature type="compositionally biased region" description="Low complexity" evidence="15">
    <location>
        <begin position="99"/>
        <end position="108"/>
    </location>
</feature>
<dbReference type="FunFam" id="1.20.930.10:FF:000009">
    <property type="entry name" value="Hepatoma-derived growth factor-related protein 2"/>
    <property type="match status" value="1"/>
</dbReference>
<evidence type="ECO:0000256" key="13">
    <source>
        <dbReference type="ARBA" id="ARBA00023242"/>
    </source>
</evidence>
<feature type="compositionally biased region" description="Low complexity" evidence="15">
    <location>
        <begin position="296"/>
        <end position="315"/>
    </location>
</feature>
<feature type="compositionally biased region" description="Basic and acidic residues" evidence="15">
    <location>
        <begin position="660"/>
        <end position="710"/>
    </location>
</feature>
<dbReference type="FunFam" id="2.30.30.140:FF:000017">
    <property type="entry name" value="hepatoma-derived growth factor isoform X1"/>
    <property type="match status" value="1"/>
</dbReference>
<evidence type="ECO:0000256" key="6">
    <source>
        <dbReference type="ARBA" id="ARBA00022541"/>
    </source>
</evidence>
<dbReference type="PROSITE" id="PS50812">
    <property type="entry name" value="PWWP"/>
    <property type="match status" value="1"/>
</dbReference>
<dbReference type="InterPro" id="IPR021567">
    <property type="entry name" value="LEDGF_IBD"/>
</dbReference>
<dbReference type="GO" id="GO:0005634">
    <property type="term" value="C:nucleus"/>
    <property type="evidence" value="ECO:0007669"/>
    <property type="project" value="UniProtKB-SubCell"/>
</dbReference>
<feature type="compositionally biased region" description="Basic and acidic residues" evidence="15">
    <location>
        <begin position="471"/>
        <end position="521"/>
    </location>
</feature>
<accession>A0A6J3FS07</accession>
<keyword evidence="6" id="KW-0517">Myogenesis</keyword>
<dbReference type="SUPFAM" id="SSF63748">
    <property type="entry name" value="Tudor/PWWP/MBT"/>
    <property type="match status" value="1"/>
</dbReference>
<keyword evidence="12" id="KW-0234">DNA repair</keyword>
<feature type="region of interest" description="Disordered" evidence="15">
    <location>
        <begin position="601"/>
        <end position="719"/>
    </location>
</feature>
<dbReference type="CDD" id="cd20149">
    <property type="entry name" value="PWWP_HDGFL2"/>
    <property type="match status" value="1"/>
</dbReference>
<keyword evidence="13" id="KW-0539">Nucleus</keyword>
<keyword evidence="10" id="KW-0175">Coiled coil</keyword>
<dbReference type="PANTHER" id="PTHR12550:SF18">
    <property type="entry name" value="HEPATOMA-DERIVED GROWTH FACTOR-RELATED PROTEIN 2"/>
    <property type="match status" value="1"/>
</dbReference>
<dbReference type="InterPro" id="IPR035441">
    <property type="entry name" value="TFIIS/LEDGF_dom_sf"/>
</dbReference>
<evidence type="ECO:0000256" key="14">
    <source>
        <dbReference type="ARBA" id="ARBA00039350"/>
    </source>
</evidence>
<reference evidence="18" key="1">
    <citation type="submission" date="2025-08" db="UniProtKB">
        <authorList>
            <consortium name="RefSeq"/>
        </authorList>
    </citation>
    <scope>IDENTIFICATION</scope>
    <source>
        <tissue evidence="18">Blood</tissue>
    </source>
</reference>
<dbReference type="SMART" id="SM00293">
    <property type="entry name" value="PWWP"/>
    <property type="match status" value="1"/>
</dbReference>
<feature type="compositionally biased region" description="Basic and acidic residues" evidence="15">
    <location>
        <begin position="358"/>
        <end position="412"/>
    </location>
</feature>
<evidence type="ECO:0000256" key="4">
    <source>
        <dbReference type="ARBA" id="ARBA00022490"/>
    </source>
</evidence>
<evidence type="ECO:0000256" key="3">
    <source>
        <dbReference type="ARBA" id="ARBA00005309"/>
    </source>
</evidence>
<gene>
    <name evidence="18" type="primary">HDGFL2</name>
</gene>
<dbReference type="Pfam" id="PF00855">
    <property type="entry name" value="PWWP"/>
    <property type="match status" value="1"/>
</dbReference>
<feature type="region of interest" description="Disordered" evidence="15">
    <location>
        <begin position="87"/>
        <end position="155"/>
    </location>
</feature>
<comment type="subcellular location">
    <subcellularLocation>
        <location evidence="2">Cytoplasm</location>
    </subcellularLocation>
    <subcellularLocation>
        <location evidence="1">Nucleus</location>
    </subcellularLocation>
</comment>
<evidence type="ECO:0000256" key="1">
    <source>
        <dbReference type="ARBA" id="ARBA00004123"/>
    </source>
</evidence>
<dbReference type="InterPro" id="IPR000313">
    <property type="entry name" value="PWWP_dom"/>
</dbReference>
<dbReference type="CTD" id="84717"/>
<evidence type="ECO:0000256" key="9">
    <source>
        <dbReference type="ARBA" id="ARBA00022843"/>
    </source>
</evidence>
<evidence type="ECO:0000256" key="2">
    <source>
        <dbReference type="ARBA" id="ARBA00004496"/>
    </source>
</evidence>
<keyword evidence="4" id="KW-0963">Cytoplasm</keyword>
<dbReference type="PANTHER" id="PTHR12550">
    <property type="entry name" value="HEPATOMA-DERIVED GROWTH FACTOR-RELATED"/>
    <property type="match status" value="1"/>
</dbReference>
<dbReference type="Proteomes" id="UP000504640">
    <property type="component" value="Unplaced"/>
</dbReference>
<evidence type="ECO:0000259" key="16">
    <source>
        <dbReference type="PROSITE" id="PS50812"/>
    </source>
</evidence>